<comment type="caution">
    <text evidence="1">The sequence shown here is derived from an EMBL/GenBank/DDBJ whole genome shotgun (WGS) entry which is preliminary data.</text>
</comment>
<dbReference type="GO" id="GO:0005840">
    <property type="term" value="C:ribosome"/>
    <property type="evidence" value="ECO:0007669"/>
    <property type="project" value="UniProtKB-KW"/>
</dbReference>
<proteinExistence type="predicted"/>
<organism evidence="1 2">
    <name type="scientific">Dissostichus eleginoides</name>
    <name type="common">Patagonian toothfish</name>
    <name type="synonym">Dissostichus amissus</name>
    <dbReference type="NCBI Taxonomy" id="100907"/>
    <lineage>
        <taxon>Eukaryota</taxon>
        <taxon>Metazoa</taxon>
        <taxon>Chordata</taxon>
        <taxon>Craniata</taxon>
        <taxon>Vertebrata</taxon>
        <taxon>Euteleostomi</taxon>
        <taxon>Actinopterygii</taxon>
        <taxon>Neopterygii</taxon>
        <taxon>Teleostei</taxon>
        <taxon>Neoteleostei</taxon>
        <taxon>Acanthomorphata</taxon>
        <taxon>Eupercaria</taxon>
        <taxon>Perciformes</taxon>
        <taxon>Notothenioidei</taxon>
        <taxon>Nototheniidae</taxon>
        <taxon>Dissostichus</taxon>
    </lineage>
</organism>
<keyword evidence="1" id="KW-0687">Ribonucleoprotein</keyword>
<protein>
    <submittedName>
        <fullName evidence="1">Ribosomal protein S12 methylthiotransferase RimO</fullName>
    </submittedName>
</protein>
<gene>
    <name evidence="1" type="ORF">KUDE01_026982</name>
</gene>
<accession>A0AAD9B9Z5</accession>
<evidence type="ECO:0000313" key="1">
    <source>
        <dbReference type="EMBL" id="KAK1878859.1"/>
    </source>
</evidence>
<dbReference type="AlphaFoldDB" id="A0AAD9B9Z5"/>
<keyword evidence="1" id="KW-0689">Ribosomal protein</keyword>
<dbReference type="Proteomes" id="UP001228049">
    <property type="component" value="Unassembled WGS sequence"/>
</dbReference>
<dbReference type="EMBL" id="JASDAP010000026">
    <property type="protein sequence ID" value="KAK1878859.1"/>
    <property type="molecule type" value="Genomic_DNA"/>
</dbReference>
<evidence type="ECO:0000313" key="2">
    <source>
        <dbReference type="Proteomes" id="UP001228049"/>
    </source>
</evidence>
<name>A0AAD9B9Z5_DISEL</name>
<sequence length="97" mass="11069">MEDEDEEQEKKAESSCTVWMRAEMQRSSRSRGAEREWGAEIYVWRGFAARPIIDGTLLGAQSPEFSRHFQHISQPVRAARCTAQSSAPDRVLISQDK</sequence>
<keyword evidence="2" id="KW-1185">Reference proteome</keyword>
<reference evidence="1" key="1">
    <citation type="submission" date="2023-04" db="EMBL/GenBank/DDBJ databases">
        <title>Chromosome-level genome of Chaenocephalus aceratus.</title>
        <authorList>
            <person name="Park H."/>
        </authorList>
    </citation>
    <scope>NUCLEOTIDE SEQUENCE</scope>
    <source>
        <strain evidence="1">DE</strain>
        <tissue evidence="1">Muscle</tissue>
    </source>
</reference>